<dbReference type="Proteomes" id="UP000829720">
    <property type="component" value="Unassembled WGS sequence"/>
</dbReference>
<evidence type="ECO:0000313" key="5">
    <source>
        <dbReference type="EMBL" id="KAI1883836.1"/>
    </source>
</evidence>
<feature type="compositionally biased region" description="Basic and acidic residues" evidence="3">
    <location>
        <begin position="148"/>
        <end position="165"/>
    </location>
</feature>
<keyword evidence="6" id="KW-1185">Reference proteome</keyword>
<dbReference type="SMART" id="SM01289">
    <property type="entry name" value="PYRIN"/>
    <property type="match status" value="1"/>
</dbReference>
<feature type="compositionally biased region" description="Basic and acidic residues" evidence="3">
    <location>
        <begin position="111"/>
        <end position="128"/>
    </location>
</feature>
<accession>A0A8T3CGZ1</accession>
<dbReference type="SUPFAM" id="SSF52047">
    <property type="entry name" value="RNI-like"/>
    <property type="match status" value="1"/>
</dbReference>
<name>A0A8T3CGZ1_9TELE</name>
<dbReference type="InterPro" id="IPR032675">
    <property type="entry name" value="LRR_dom_sf"/>
</dbReference>
<dbReference type="AlphaFoldDB" id="A0A8T3CGZ1"/>
<dbReference type="Pfam" id="PF13516">
    <property type="entry name" value="LRR_6"/>
    <property type="match status" value="3"/>
</dbReference>
<feature type="compositionally biased region" description="Basic and acidic residues" evidence="3">
    <location>
        <begin position="74"/>
        <end position="91"/>
    </location>
</feature>
<dbReference type="InterPro" id="IPR051261">
    <property type="entry name" value="NLR"/>
</dbReference>
<gene>
    <name evidence="5" type="ORF">AGOR_G00236100</name>
</gene>
<feature type="compositionally biased region" description="Polar residues" evidence="3">
    <location>
        <begin position="10"/>
        <end position="21"/>
    </location>
</feature>
<feature type="region of interest" description="Disordered" evidence="3">
    <location>
        <begin position="1"/>
        <end position="210"/>
    </location>
</feature>
<keyword evidence="1" id="KW-0433">Leucine-rich repeat</keyword>
<feature type="compositionally biased region" description="Polar residues" evidence="3">
    <location>
        <begin position="621"/>
        <end position="633"/>
    </location>
</feature>
<dbReference type="SMART" id="SM00368">
    <property type="entry name" value="LRR_RI"/>
    <property type="match status" value="5"/>
</dbReference>
<protein>
    <recommendedName>
        <fullName evidence="4">Pyrin domain-containing protein</fullName>
    </recommendedName>
</protein>
<dbReference type="OrthoDB" id="120976at2759"/>
<dbReference type="InterPro" id="IPR004020">
    <property type="entry name" value="DAPIN"/>
</dbReference>
<reference evidence="5" key="1">
    <citation type="submission" date="2021-01" db="EMBL/GenBank/DDBJ databases">
        <authorList>
            <person name="Zahm M."/>
            <person name="Roques C."/>
            <person name="Cabau C."/>
            <person name="Klopp C."/>
            <person name="Donnadieu C."/>
            <person name="Jouanno E."/>
            <person name="Lampietro C."/>
            <person name="Louis A."/>
            <person name="Herpin A."/>
            <person name="Echchiki A."/>
            <person name="Berthelot C."/>
            <person name="Parey E."/>
            <person name="Roest-Crollius H."/>
            <person name="Braasch I."/>
            <person name="Postlethwait J."/>
            <person name="Bobe J."/>
            <person name="Montfort J."/>
            <person name="Bouchez O."/>
            <person name="Begum T."/>
            <person name="Mejri S."/>
            <person name="Adams A."/>
            <person name="Chen W.-J."/>
            <person name="Guiguen Y."/>
        </authorList>
    </citation>
    <scope>NUCLEOTIDE SEQUENCE</scope>
    <source>
        <tissue evidence="5">Blood</tissue>
    </source>
</reference>
<dbReference type="PROSITE" id="PS50824">
    <property type="entry name" value="DAPIN"/>
    <property type="match status" value="1"/>
</dbReference>
<feature type="domain" description="Pyrin" evidence="4">
    <location>
        <begin position="247"/>
        <end position="333"/>
    </location>
</feature>
<evidence type="ECO:0000256" key="3">
    <source>
        <dbReference type="SAM" id="MobiDB-lite"/>
    </source>
</evidence>
<dbReference type="InterPro" id="IPR011029">
    <property type="entry name" value="DEATH-like_dom_sf"/>
</dbReference>
<dbReference type="InterPro" id="IPR001611">
    <property type="entry name" value="Leu-rich_rpt"/>
</dbReference>
<organism evidence="5 6">
    <name type="scientific">Albula goreensis</name>
    <dbReference type="NCBI Taxonomy" id="1534307"/>
    <lineage>
        <taxon>Eukaryota</taxon>
        <taxon>Metazoa</taxon>
        <taxon>Chordata</taxon>
        <taxon>Craniata</taxon>
        <taxon>Vertebrata</taxon>
        <taxon>Euteleostomi</taxon>
        <taxon>Actinopterygii</taxon>
        <taxon>Neopterygii</taxon>
        <taxon>Teleostei</taxon>
        <taxon>Albuliformes</taxon>
        <taxon>Albulidae</taxon>
        <taxon>Albula</taxon>
    </lineage>
</organism>
<dbReference type="Gene3D" id="3.80.10.10">
    <property type="entry name" value="Ribonuclease Inhibitor"/>
    <property type="match status" value="1"/>
</dbReference>
<evidence type="ECO:0000256" key="2">
    <source>
        <dbReference type="ARBA" id="ARBA00022737"/>
    </source>
</evidence>
<evidence type="ECO:0000313" key="6">
    <source>
        <dbReference type="Proteomes" id="UP000829720"/>
    </source>
</evidence>
<dbReference type="EMBL" id="JAERUA010000023">
    <property type="protein sequence ID" value="KAI1883836.1"/>
    <property type="molecule type" value="Genomic_DNA"/>
</dbReference>
<sequence>MSLSGKPEASSETPSCVSNRVQVKRAGSPVPSCLSMKSDRSMDPPENFRGDSTADPRVQVKRAGSPVSSCLSMKSDRSMDPPENFRGDSTADPRVQVKRAGSPVSSCLSMKSDRSMDPPENFRRDSPADPRVQVKRAGSPVPSCLSMKSDRSMDPPENFRGDSTADPRVQVKRAGSVKSYRSMDPPENLRGESPANRRVKRAGSPIPSYRPVKSYRPVDLPLPFREESRADPMVQVFYELEDKSPSQLEFKKQSLQRTLMKLKKEDLKQFHSCLSQYYPECTESQPDNLEAQHMVEKMLETCGSERSEEITLHILRNMQQKDPTNSLERDEQHNEHLIRAKETLKADLKKKFECICEEEVLDEFESKTYNTSAAGHLRLVPVVRNCRKAILNSCDLSKQSCEIVASALQSSNSPLRELDLSFSNMGDSGVKLLCAGLKSPNCKLQKLGLGWCNLTEGCCDDLASVLRSPLSELRDLELRDNELQDAGVTALSAGLEDPHCKLERLGLSGCRVTERGCDSLASALRSNPSHLRELDLSYNHPGDSGVRALSAAKLDTLTMLVDHGGESRNKPGPRKYGCQLSLDLNTTSRKLSLSEGDRMVMYTRGTKEPPTAFGLDAPLKDSSSSMWRETSSP</sequence>
<comment type="caution">
    <text evidence="5">The sequence shown here is derived from an EMBL/GenBank/DDBJ whole genome shotgun (WGS) entry which is preliminary data.</text>
</comment>
<proteinExistence type="predicted"/>
<dbReference type="Pfam" id="PF02758">
    <property type="entry name" value="PYRIN"/>
    <property type="match status" value="1"/>
</dbReference>
<dbReference type="SUPFAM" id="SSF47986">
    <property type="entry name" value="DEATH domain"/>
    <property type="match status" value="1"/>
</dbReference>
<keyword evidence="2" id="KW-0677">Repeat</keyword>
<dbReference type="PANTHER" id="PTHR24106">
    <property type="entry name" value="NACHT, LRR AND CARD DOMAINS-CONTAINING"/>
    <property type="match status" value="1"/>
</dbReference>
<evidence type="ECO:0000256" key="1">
    <source>
        <dbReference type="ARBA" id="ARBA00022614"/>
    </source>
</evidence>
<feature type="compositionally biased region" description="Basic and acidic residues" evidence="3">
    <location>
        <begin position="37"/>
        <end position="54"/>
    </location>
</feature>
<dbReference type="Gene3D" id="1.10.533.10">
    <property type="entry name" value="Death Domain, Fas"/>
    <property type="match status" value="1"/>
</dbReference>
<evidence type="ECO:0000259" key="4">
    <source>
        <dbReference type="PROSITE" id="PS50824"/>
    </source>
</evidence>
<feature type="region of interest" description="Disordered" evidence="3">
    <location>
        <begin position="605"/>
        <end position="633"/>
    </location>
</feature>